<evidence type="ECO:0000313" key="11">
    <source>
        <dbReference type="Proteomes" id="UP001454086"/>
    </source>
</evidence>
<feature type="domain" description="Na+/H+ antiporter NhaC-like C-terminal" evidence="9">
    <location>
        <begin position="163"/>
        <end position="458"/>
    </location>
</feature>
<keyword evidence="4" id="KW-1003">Cell membrane</keyword>
<reference evidence="10 11" key="1">
    <citation type="submission" date="2024-03" db="EMBL/GenBank/DDBJ databases">
        <title>Human intestinal bacterial collection.</title>
        <authorList>
            <person name="Pauvert C."/>
            <person name="Hitch T.C.A."/>
            <person name="Clavel T."/>
        </authorList>
    </citation>
    <scope>NUCLEOTIDE SEQUENCE [LARGE SCALE GENOMIC DNA]</scope>
    <source>
        <strain evidence="10 11">CLA-SR-H021</strain>
    </source>
</reference>
<evidence type="ECO:0000256" key="7">
    <source>
        <dbReference type="ARBA" id="ARBA00023136"/>
    </source>
</evidence>
<sequence length="488" mass="51857">MENKKREIRTATNGQAVCVVVLILASLIIGFTVLKVDGIIMLTVAAVIAGLFALYLGYSWDDITGAVSKKIAEAMPAILILLSIGLLVGTWMAGGVIPAMIYYGLKIVNPNFLLLTAFWVSVFISIATGTSWGTVGTIGVALIGVGVGLGVPLPMVAGAVISGAYFGDKMSPLSDTTNMSALAAKANLYDHIKQMFVTTIPAMIIACVAFTVMGLQFKSSTIDSEIYTNMLRDLSANFRFSPFLVLPPVLVIGGAILKKPTVPVLILSSAVAMVLGLTIQGFGHDIVFTAAKSGFSAAAAFPGKELSGEILTLLNRGGAASMFEGVIYVIIAFTFGGIIQLTNCLEIALKHVMKPLKTITSVVNAAGFSAAAIVAIAQNSYISYFLVADIFGKKFEELDLKEQNLSRVLEDFVTVTEGIMPWTISGIYMATTLGVATIDYLPFSIFNWSCTLMSIFYACTYKSIGKFAFSYKTGKRAGIDDRKAAAQS</sequence>
<comment type="caution">
    <text evidence="10">The sequence shown here is derived from an EMBL/GenBank/DDBJ whole genome shotgun (WGS) entry which is preliminary data.</text>
</comment>
<protein>
    <submittedName>
        <fullName evidence="10">Na+/H+ antiporter NhaC</fullName>
    </submittedName>
</protein>
<dbReference type="NCBIfam" id="TIGR00931">
    <property type="entry name" value="antiport_nhaC"/>
    <property type="match status" value="1"/>
</dbReference>
<name>A0ABV1D7I0_9FIRM</name>
<dbReference type="PANTHER" id="PTHR33451:SF3">
    <property type="entry name" value="MALATE-2H(+)_NA(+)-LACTATE ANTIPORTER"/>
    <property type="match status" value="1"/>
</dbReference>
<keyword evidence="2" id="KW-0813">Transport</keyword>
<keyword evidence="7" id="KW-0472">Membrane</keyword>
<dbReference type="RefSeq" id="WP_008722243.1">
    <property type="nucleotide sequence ID" value="NZ_JAJFEB010000020.1"/>
</dbReference>
<dbReference type="Proteomes" id="UP001454086">
    <property type="component" value="Unassembled WGS sequence"/>
</dbReference>
<dbReference type="InterPro" id="IPR052180">
    <property type="entry name" value="NhaC_Na-H+_Antiporter"/>
</dbReference>
<keyword evidence="5" id="KW-0812">Transmembrane</keyword>
<dbReference type="InterPro" id="IPR004770">
    <property type="entry name" value="Na/H_antiport_NhaC"/>
</dbReference>
<evidence type="ECO:0000256" key="1">
    <source>
        <dbReference type="ARBA" id="ARBA00004651"/>
    </source>
</evidence>
<dbReference type="Pfam" id="PF03553">
    <property type="entry name" value="Na_H_antiporter"/>
    <property type="match status" value="1"/>
</dbReference>
<organism evidence="10 11">
    <name type="scientific">Enterocloster hominis</name>
    <name type="common">ex Hitch et al. 2024</name>
    <dbReference type="NCBI Taxonomy" id="1917870"/>
    <lineage>
        <taxon>Bacteria</taxon>
        <taxon>Bacillati</taxon>
        <taxon>Bacillota</taxon>
        <taxon>Clostridia</taxon>
        <taxon>Lachnospirales</taxon>
        <taxon>Lachnospiraceae</taxon>
        <taxon>Enterocloster</taxon>
    </lineage>
</organism>
<evidence type="ECO:0000256" key="6">
    <source>
        <dbReference type="ARBA" id="ARBA00022989"/>
    </source>
</evidence>
<keyword evidence="3" id="KW-0050">Antiport</keyword>
<proteinExistence type="inferred from homology"/>
<evidence type="ECO:0000313" key="10">
    <source>
        <dbReference type="EMBL" id="MEQ2426355.1"/>
    </source>
</evidence>
<accession>A0ABV1D7I0</accession>
<keyword evidence="11" id="KW-1185">Reference proteome</keyword>
<evidence type="ECO:0000256" key="8">
    <source>
        <dbReference type="ARBA" id="ARBA00038435"/>
    </source>
</evidence>
<evidence type="ECO:0000256" key="2">
    <source>
        <dbReference type="ARBA" id="ARBA00022448"/>
    </source>
</evidence>
<comment type="subcellular location">
    <subcellularLocation>
        <location evidence="1">Cell membrane</location>
        <topology evidence="1">Multi-pass membrane protein</topology>
    </subcellularLocation>
</comment>
<evidence type="ECO:0000256" key="5">
    <source>
        <dbReference type="ARBA" id="ARBA00022692"/>
    </source>
</evidence>
<evidence type="ECO:0000256" key="3">
    <source>
        <dbReference type="ARBA" id="ARBA00022449"/>
    </source>
</evidence>
<dbReference type="InterPro" id="IPR018461">
    <property type="entry name" value="Na/H_Antiport_NhaC-like_C"/>
</dbReference>
<keyword evidence="6" id="KW-1133">Transmembrane helix</keyword>
<comment type="similarity">
    <text evidence="8">Belongs to the NhaC Na(+)/H(+) (TC 2.A.35) antiporter family.</text>
</comment>
<dbReference type="EMBL" id="JBBMFM010000059">
    <property type="protein sequence ID" value="MEQ2426355.1"/>
    <property type="molecule type" value="Genomic_DNA"/>
</dbReference>
<gene>
    <name evidence="10" type="primary">nhaC</name>
    <name evidence="10" type="ORF">WMQ36_15380</name>
</gene>
<dbReference type="PANTHER" id="PTHR33451">
    <property type="entry name" value="MALATE-2H(+)/NA(+)-LACTATE ANTIPORTER"/>
    <property type="match status" value="1"/>
</dbReference>
<evidence type="ECO:0000256" key="4">
    <source>
        <dbReference type="ARBA" id="ARBA00022475"/>
    </source>
</evidence>
<evidence type="ECO:0000259" key="9">
    <source>
        <dbReference type="Pfam" id="PF03553"/>
    </source>
</evidence>